<proteinExistence type="predicted"/>
<sequence>MVHRNARLAEAGCLVLVQRVLSGRPVSHVARELGGSR</sequence>
<reference evidence="2" key="1">
    <citation type="submission" date="2017-03" db="EMBL/GenBank/DDBJ databases">
        <authorList>
            <person name="Lund M.B."/>
        </authorList>
    </citation>
    <scope>NUCLEOTIDE SEQUENCE [LARGE SCALE GENOMIC DNA]</scope>
</reference>
<dbReference type="AlphaFoldDB" id="A0A2A6FUL7"/>
<evidence type="ECO:0000313" key="2">
    <source>
        <dbReference type="Proteomes" id="UP000219994"/>
    </source>
</evidence>
<organism evidence="1 2">
    <name type="scientific">Candidatus Lumbricidiphila eiseniae</name>
    <dbReference type="NCBI Taxonomy" id="1969409"/>
    <lineage>
        <taxon>Bacteria</taxon>
        <taxon>Bacillati</taxon>
        <taxon>Actinomycetota</taxon>
        <taxon>Actinomycetes</taxon>
        <taxon>Micrococcales</taxon>
        <taxon>Microbacteriaceae</taxon>
        <taxon>Candidatus Lumbricidiphila</taxon>
    </lineage>
</organism>
<gene>
    <name evidence="1" type="ORF">B5766_00105</name>
</gene>
<dbReference type="EMBL" id="NAEP01000003">
    <property type="protein sequence ID" value="PDQ36562.1"/>
    <property type="molecule type" value="Genomic_DNA"/>
</dbReference>
<name>A0A2A6FUL7_9MICO</name>
<accession>A0A2A6FUL7</accession>
<protein>
    <submittedName>
        <fullName evidence="1">Uncharacterized protein</fullName>
    </submittedName>
</protein>
<comment type="caution">
    <text evidence="1">The sequence shown here is derived from an EMBL/GenBank/DDBJ whole genome shotgun (WGS) entry which is preliminary data.</text>
</comment>
<dbReference type="Proteomes" id="UP000219994">
    <property type="component" value="Unassembled WGS sequence"/>
</dbReference>
<evidence type="ECO:0000313" key="1">
    <source>
        <dbReference type="EMBL" id="PDQ36562.1"/>
    </source>
</evidence>